<accession>A0A1Y1KYQ7</accession>
<dbReference type="AlphaFoldDB" id="A0A1Y1KYQ7"/>
<organism evidence="1">
    <name type="scientific">Photinus pyralis</name>
    <name type="common">Common eastern firefly</name>
    <name type="synonym">Lampyris pyralis</name>
    <dbReference type="NCBI Taxonomy" id="7054"/>
    <lineage>
        <taxon>Eukaryota</taxon>
        <taxon>Metazoa</taxon>
        <taxon>Ecdysozoa</taxon>
        <taxon>Arthropoda</taxon>
        <taxon>Hexapoda</taxon>
        <taxon>Insecta</taxon>
        <taxon>Pterygota</taxon>
        <taxon>Neoptera</taxon>
        <taxon>Endopterygota</taxon>
        <taxon>Coleoptera</taxon>
        <taxon>Polyphaga</taxon>
        <taxon>Elateriformia</taxon>
        <taxon>Elateroidea</taxon>
        <taxon>Lampyridae</taxon>
        <taxon>Lampyrinae</taxon>
        <taxon>Photinus</taxon>
    </lineage>
</organism>
<dbReference type="EMBL" id="GEZM01075679">
    <property type="protein sequence ID" value="JAV64017.1"/>
    <property type="molecule type" value="Transcribed_RNA"/>
</dbReference>
<reference evidence="1" key="1">
    <citation type="journal article" date="2016" name="Sci. Rep.">
        <title>Molecular characterization of firefly nuptial gifts: a multi-omics approach sheds light on postcopulatory sexual selection.</title>
        <authorList>
            <person name="Al-Wathiqui N."/>
            <person name="Fallon T.R."/>
            <person name="South A."/>
            <person name="Weng J.K."/>
            <person name="Lewis S.M."/>
        </authorList>
    </citation>
    <scope>NUCLEOTIDE SEQUENCE</scope>
</reference>
<proteinExistence type="predicted"/>
<protein>
    <submittedName>
        <fullName evidence="1">Uncharacterized protein</fullName>
    </submittedName>
</protein>
<evidence type="ECO:0000313" key="1">
    <source>
        <dbReference type="EMBL" id="JAV64017.1"/>
    </source>
</evidence>
<name>A0A1Y1KYQ7_PHOPY</name>
<sequence>MYNVPIDGDIRMRPQLRPPILRAKSPRRRVGIRGHLRSSNDRRSFHRRGGTYQSIRNSVGIYQFRMSCCTPFWWSALPVRRKRNAISYTSLCLINGWIHATSGNEAFERTNKRIPEGETSFSTNLETLYGSLHCSLCWCVNDVKCGARIFRAHHFLMDGRQYHYRQLENRYDMVTCLFSTRVRCYIDCKNGKKIPSIPMVNGRWWISFRRFMLFYNSIFNKLQNFNDTYLWNLFRNSLNRHRSSAYVRILSRCEVRFNIWKYLRNCRYIVLCGLRYWTHNSWRCCRSNRFYSSKYRYSIFKFTVRPNSHLLKTHIRL</sequence>